<reference evidence="10" key="1">
    <citation type="journal article" date="2020" name="bioRxiv">
        <title>Comparative genomics of Chlamydomonas.</title>
        <authorList>
            <person name="Craig R.J."/>
            <person name="Hasan A.R."/>
            <person name="Ness R.W."/>
            <person name="Keightley P.D."/>
        </authorList>
    </citation>
    <scope>NUCLEOTIDE SEQUENCE</scope>
    <source>
        <strain evidence="10">CCAP 11/70</strain>
    </source>
</reference>
<evidence type="ECO:0000256" key="7">
    <source>
        <dbReference type="SAM" id="MobiDB-lite"/>
    </source>
</evidence>
<dbReference type="PANTHER" id="PTHR44329">
    <property type="entry name" value="SERINE/THREONINE-PROTEIN KINASE TNNI3K-RELATED"/>
    <property type="match status" value="1"/>
</dbReference>
<dbReference type="PROSITE" id="PS50011">
    <property type="entry name" value="PROTEIN_KINASE_DOM"/>
    <property type="match status" value="1"/>
</dbReference>
<keyword evidence="8" id="KW-1133">Transmembrane helix</keyword>
<dbReference type="SUPFAM" id="SSF56112">
    <property type="entry name" value="Protein kinase-like (PK-like)"/>
    <property type="match status" value="1"/>
</dbReference>
<keyword evidence="3 6" id="KW-0547">Nucleotide-binding</keyword>
<sequence length="666" mass="68055">MSEDCVKSLGPIGCYFFVTGQHMSPSPSVMADARTPEAPANPEEGSTSTVMIAVLASVLGGLALLAVVAAAVVLLRRRAAQRRAGEQQAEGGKAGGGPPPAKKPRGLPQEPSPDSLRRLQPWKGGVWVAPIARGASRGSGLVEGDPMASGAGGDSRPGLSDLPVTPFTPQRPDLLLGVACGEEVTLLDGVLGRGTFGVVREGLFQGQKVAVKLLTHGPLPATKQSGGGGRGGPKEAINAPPDKPEAAPPAADGGLADFATDSISGDVDAAGVLGEGEPVEPQADVDAEAEAGPGAGVEAKSNAGGKAGKGKAEGRADGACSVGPATPQELATFAAEVEVLGRCCHPNVVRLLAACLGPPQPCLVYELCETSLDRLIYAKPRALLPLPTVLRIAIDIARGLSYLHPTIVHRDLKPANVLVNLSGPQPVAKLSDFGLSRLRATVAPTHTPEAGTPAYTAPECFDTLNTRISHQADVYSLGVVVWECLTGLVPWWGCSPVAVAYTVTMLGQRLPLNALPPERLPARLSGLLTACWEHDPLRRPAAAELVKSLQAVLHQVREAPAPAAGQPAPAVLEPTAPAVPAWPPPAWAHASPAHTLQGGASTVEGASGVRVIGSVVGSGGVPAGPEVGLEMQPVVGIRVGPGMAAQHDPTAPAPAYRTYGEPYVRS</sequence>
<keyword evidence="11" id="KW-1185">Reference proteome</keyword>
<evidence type="ECO:0000313" key="10">
    <source>
        <dbReference type="EMBL" id="KAG2483290.1"/>
    </source>
</evidence>
<keyword evidence="5 6" id="KW-0067">ATP-binding</keyword>
<feature type="region of interest" description="Disordered" evidence="7">
    <location>
        <begin position="26"/>
        <end position="45"/>
    </location>
</feature>
<evidence type="ECO:0000256" key="5">
    <source>
        <dbReference type="ARBA" id="ARBA00022840"/>
    </source>
</evidence>
<dbReference type="Proteomes" id="UP000612055">
    <property type="component" value="Unassembled WGS sequence"/>
</dbReference>
<proteinExistence type="predicted"/>
<dbReference type="AlphaFoldDB" id="A0A835XLP6"/>
<keyword evidence="4" id="KW-0418">Kinase</keyword>
<feature type="domain" description="Protein kinase" evidence="9">
    <location>
        <begin position="185"/>
        <end position="553"/>
    </location>
</feature>
<evidence type="ECO:0000256" key="2">
    <source>
        <dbReference type="ARBA" id="ARBA00022679"/>
    </source>
</evidence>
<evidence type="ECO:0000259" key="9">
    <source>
        <dbReference type="PROSITE" id="PS50011"/>
    </source>
</evidence>
<feature type="region of interest" description="Disordered" evidence="7">
    <location>
        <begin position="137"/>
        <end position="166"/>
    </location>
</feature>
<dbReference type="PROSITE" id="PS00107">
    <property type="entry name" value="PROTEIN_KINASE_ATP"/>
    <property type="match status" value="1"/>
</dbReference>
<organism evidence="10 11">
    <name type="scientific">Edaphochlamys debaryana</name>
    <dbReference type="NCBI Taxonomy" id="47281"/>
    <lineage>
        <taxon>Eukaryota</taxon>
        <taxon>Viridiplantae</taxon>
        <taxon>Chlorophyta</taxon>
        <taxon>core chlorophytes</taxon>
        <taxon>Chlorophyceae</taxon>
        <taxon>CS clade</taxon>
        <taxon>Chlamydomonadales</taxon>
        <taxon>Chlamydomonadales incertae sedis</taxon>
        <taxon>Edaphochlamys</taxon>
    </lineage>
</organism>
<dbReference type="PROSITE" id="PS00108">
    <property type="entry name" value="PROTEIN_KINASE_ST"/>
    <property type="match status" value="1"/>
</dbReference>
<dbReference type="InterPro" id="IPR001245">
    <property type="entry name" value="Ser-Thr/Tyr_kinase_cat_dom"/>
</dbReference>
<dbReference type="Gene3D" id="1.10.510.10">
    <property type="entry name" value="Transferase(Phosphotransferase) domain 1"/>
    <property type="match status" value="1"/>
</dbReference>
<comment type="caution">
    <text evidence="10">The sequence shown here is derived from an EMBL/GenBank/DDBJ whole genome shotgun (WGS) entry which is preliminary data.</text>
</comment>
<evidence type="ECO:0000256" key="3">
    <source>
        <dbReference type="ARBA" id="ARBA00022741"/>
    </source>
</evidence>
<evidence type="ECO:0000256" key="8">
    <source>
        <dbReference type="SAM" id="Phobius"/>
    </source>
</evidence>
<evidence type="ECO:0000256" key="1">
    <source>
        <dbReference type="ARBA" id="ARBA00022527"/>
    </source>
</evidence>
<feature type="compositionally biased region" description="Low complexity" evidence="7">
    <location>
        <begin position="293"/>
        <end position="304"/>
    </location>
</feature>
<accession>A0A835XLP6</accession>
<keyword evidence="1" id="KW-0723">Serine/threonine-protein kinase</keyword>
<dbReference type="InterPro" id="IPR000719">
    <property type="entry name" value="Prot_kinase_dom"/>
</dbReference>
<evidence type="ECO:0000313" key="11">
    <source>
        <dbReference type="Proteomes" id="UP000612055"/>
    </source>
</evidence>
<dbReference type="EMBL" id="JAEHOE010000182">
    <property type="protein sequence ID" value="KAG2483290.1"/>
    <property type="molecule type" value="Genomic_DNA"/>
</dbReference>
<feature type="transmembrane region" description="Helical" evidence="8">
    <location>
        <begin position="50"/>
        <end position="75"/>
    </location>
</feature>
<keyword evidence="8" id="KW-0472">Membrane</keyword>
<dbReference type="InterPro" id="IPR051681">
    <property type="entry name" value="Ser/Thr_Kinases-Pseudokinases"/>
</dbReference>
<dbReference type="Pfam" id="PF07714">
    <property type="entry name" value="PK_Tyr_Ser-Thr"/>
    <property type="match status" value="1"/>
</dbReference>
<dbReference type="PANTHER" id="PTHR44329:SF214">
    <property type="entry name" value="PROTEIN KINASE DOMAIN-CONTAINING PROTEIN"/>
    <property type="match status" value="1"/>
</dbReference>
<dbReference type="GO" id="GO:0005524">
    <property type="term" value="F:ATP binding"/>
    <property type="evidence" value="ECO:0007669"/>
    <property type="project" value="UniProtKB-UniRule"/>
</dbReference>
<keyword evidence="8" id="KW-0812">Transmembrane</keyword>
<gene>
    <name evidence="10" type="ORF">HYH03_017837</name>
</gene>
<protein>
    <recommendedName>
        <fullName evidence="9">Protein kinase domain-containing protein</fullName>
    </recommendedName>
</protein>
<evidence type="ECO:0000256" key="6">
    <source>
        <dbReference type="PROSITE-ProRule" id="PRU10141"/>
    </source>
</evidence>
<dbReference type="SMART" id="SM00220">
    <property type="entry name" value="S_TKc"/>
    <property type="match status" value="1"/>
</dbReference>
<feature type="region of interest" description="Disordered" evidence="7">
    <location>
        <begin position="219"/>
        <end position="255"/>
    </location>
</feature>
<feature type="region of interest" description="Disordered" evidence="7">
    <location>
        <begin position="293"/>
        <end position="320"/>
    </location>
</feature>
<dbReference type="OrthoDB" id="339325at2759"/>
<name>A0A835XLP6_9CHLO</name>
<feature type="region of interest" description="Disordered" evidence="7">
    <location>
        <begin position="83"/>
        <end position="119"/>
    </location>
</feature>
<dbReference type="InterPro" id="IPR008271">
    <property type="entry name" value="Ser/Thr_kinase_AS"/>
</dbReference>
<dbReference type="InterPro" id="IPR017441">
    <property type="entry name" value="Protein_kinase_ATP_BS"/>
</dbReference>
<feature type="binding site" evidence="6">
    <location>
        <position position="212"/>
    </location>
    <ligand>
        <name>ATP</name>
        <dbReference type="ChEBI" id="CHEBI:30616"/>
    </ligand>
</feature>
<evidence type="ECO:0000256" key="4">
    <source>
        <dbReference type="ARBA" id="ARBA00022777"/>
    </source>
</evidence>
<dbReference type="GO" id="GO:0004674">
    <property type="term" value="F:protein serine/threonine kinase activity"/>
    <property type="evidence" value="ECO:0007669"/>
    <property type="project" value="UniProtKB-KW"/>
</dbReference>
<keyword evidence="2" id="KW-0808">Transferase</keyword>
<dbReference type="InterPro" id="IPR011009">
    <property type="entry name" value="Kinase-like_dom_sf"/>
</dbReference>